<dbReference type="AlphaFoldDB" id="A0ABD0WR41"/>
<accession>A0ABD0WR41</accession>
<dbReference type="PANTHER" id="PTHR45640">
    <property type="entry name" value="HEAT SHOCK PROTEIN HSP-12.2-RELATED"/>
    <property type="match status" value="1"/>
</dbReference>
<feature type="compositionally biased region" description="Polar residues" evidence="3">
    <location>
        <begin position="356"/>
        <end position="366"/>
    </location>
</feature>
<gene>
    <name evidence="5" type="ORF">UPYG_G00179630</name>
</gene>
<dbReference type="Proteomes" id="UP001557470">
    <property type="component" value="Unassembled WGS sequence"/>
</dbReference>
<feature type="compositionally biased region" description="Basic and acidic residues" evidence="3">
    <location>
        <begin position="368"/>
        <end position="377"/>
    </location>
</feature>
<dbReference type="Gene3D" id="2.60.40.790">
    <property type="match status" value="1"/>
</dbReference>
<comment type="caution">
    <text evidence="5">The sequence shown here is derived from an EMBL/GenBank/DDBJ whole genome shotgun (WGS) entry which is preliminary data.</text>
</comment>
<evidence type="ECO:0000313" key="5">
    <source>
        <dbReference type="EMBL" id="KAL0979035.1"/>
    </source>
</evidence>
<feature type="compositionally biased region" description="Basic and acidic residues" evidence="3">
    <location>
        <begin position="219"/>
        <end position="241"/>
    </location>
</feature>
<dbReference type="InterPro" id="IPR002068">
    <property type="entry name" value="A-crystallin/Hsp20_dom"/>
</dbReference>
<sequence length="435" mass="47272">MTEQTKEKSGSTSEPGAPFRPHYMRDSFWSPLRNWCQNTSPSRLLPNQEFGLPPCLDVGELRDLYWMDNIHRRLTASTWPGYVPSLSLLVPSYLASASVQQSGPRLSRAESAGLQGVSEVRIDGYKWRISLDVSHFAPAEITLRTLGGFLEVEGKHEERPDEHGFIARCFTRRYTLPVGIDLGTICSSLYGDGILSIEALLPEPSVPADINIPIQLETKTIKEKEGGTSTEHTTEADKDASDPQSSASAPDIAPVPLEDPEYTPTEPGTQPPEQAPEAGDEVSLRVPGEEAHPEAHLDSSATGPERHEGRAAADEKTPTEPTGVTGSQLSGSATDEPGKSDALPIPKEPFEHHNTSDSPETVTSEQGGHPEPDHAQDGDYLEGTGKPVEDVPQLEEPEISAPEEWISAPGEGAHFPKLKVPEQSDIEQSEKEHIK</sequence>
<dbReference type="EMBL" id="JAGEUA010000005">
    <property type="protein sequence ID" value="KAL0979035.1"/>
    <property type="molecule type" value="Genomic_DNA"/>
</dbReference>
<feature type="region of interest" description="Disordered" evidence="3">
    <location>
        <begin position="219"/>
        <end position="435"/>
    </location>
</feature>
<dbReference type="PROSITE" id="PS01031">
    <property type="entry name" value="SHSP"/>
    <property type="match status" value="1"/>
</dbReference>
<comment type="similarity">
    <text evidence="1 2">Belongs to the small heat shock protein (HSP20) family.</text>
</comment>
<proteinExistence type="inferred from homology"/>
<dbReference type="InterPro" id="IPR008978">
    <property type="entry name" value="HSP20-like_chaperone"/>
</dbReference>
<organism evidence="5 6">
    <name type="scientific">Umbra pygmaea</name>
    <name type="common">Eastern mudminnow</name>
    <dbReference type="NCBI Taxonomy" id="75934"/>
    <lineage>
        <taxon>Eukaryota</taxon>
        <taxon>Metazoa</taxon>
        <taxon>Chordata</taxon>
        <taxon>Craniata</taxon>
        <taxon>Vertebrata</taxon>
        <taxon>Euteleostomi</taxon>
        <taxon>Actinopterygii</taxon>
        <taxon>Neopterygii</taxon>
        <taxon>Teleostei</taxon>
        <taxon>Protacanthopterygii</taxon>
        <taxon>Esociformes</taxon>
        <taxon>Umbridae</taxon>
        <taxon>Umbra</taxon>
    </lineage>
</organism>
<evidence type="ECO:0000313" key="6">
    <source>
        <dbReference type="Proteomes" id="UP001557470"/>
    </source>
</evidence>
<feature type="compositionally biased region" description="Low complexity" evidence="3">
    <location>
        <begin position="242"/>
        <end position="254"/>
    </location>
</feature>
<dbReference type="PANTHER" id="PTHR45640:SF7">
    <property type="entry name" value="HEAT SHOCK PROTEIN BETA-1"/>
    <property type="match status" value="1"/>
</dbReference>
<dbReference type="PRINTS" id="PR00299">
    <property type="entry name" value="ACRYSTALLIN"/>
</dbReference>
<evidence type="ECO:0000256" key="1">
    <source>
        <dbReference type="PROSITE-ProRule" id="PRU00285"/>
    </source>
</evidence>
<reference evidence="5 6" key="1">
    <citation type="submission" date="2024-06" db="EMBL/GenBank/DDBJ databases">
        <authorList>
            <person name="Pan Q."/>
            <person name="Wen M."/>
            <person name="Jouanno E."/>
            <person name="Zahm M."/>
            <person name="Klopp C."/>
            <person name="Cabau C."/>
            <person name="Louis A."/>
            <person name="Berthelot C."/>
            <person name="Parey E."/>
            <person name="Roest Crollius H."/>
            <person name="Montfort J."/>
            <person name="Robinson-Rechavi M."/>
            <person name="Bouchez O."/>
            <person name="Lampietro C."/>
            <person name="Lopez Roques C."/>
            <person name="Donnadieu C."/>
            <person name="Postlethwait J."/>
            <person name="Bobe J."/>
            <person name="Verreycken H."/>
            <person name="Guiguen Y."/>
        </authorList>
    </citation>
    <scope>NUCLEOTIDE SEQUENCE [LARGE SCALE GENOMIC DNA]</scope>
    <source>
        <strain evidence="5">Up_M1</strain>
        <tissue evidence="5">Testis</tissue>
    </source>
</reference>
<feature type="compositionally biased region" description="Basic and acidic residues" evidence="3">
    <location>
        <begin position="287"/>
        <end position="297"/>
    </location>
</feature>
<evidence type="ECO:0000256" key="2">
    <source>
        <dbReference type="RuleBase" id="RU003616"/>
    </source>
</evidence>
<feature type="compositionally biased region" description="Polar residues" evidence="3">
    <location>
        <begin position="319"/>
        <end position="333"/>
    </location>
</feature>
<name>A0ABD0WR41_UMBPY</name>
<feature type="domain" description="SHSP" evidence="4">
    <location>
        <begin position="108"/>
        <end position="217"/>
    </location>
</feature>
<evidence type="ECO:0000256" key="3">
    <source>
        <dbReference type="SAM" id="MobiDB-lite"/>
    </source>
</evidence>
<dbReference type="Pfam" id="PF00011">
    <property type="entry name" value="HSP20"/>
    <property type="match status" value="1"/>
</dbReference>
<feature type="compositionally biased region" description="Basic and acidic residues" evidence="3">
    <location>
        <begin position="304"/>
        <end position="318"/>
    </location>
</feature>
<dbReference type="InterPro" id="IPR001436">
    <property type="entry name" value="Alpha-crystallin/sHSP_animal"/>
</dbReference>
<protein>
    <recommendedName>
        <fullName evidence="4">SHSP domain-containing protein</fullName>
    </recommendedName>
</protein>
<keyword evidence="6" id="KW-1185">Reference proteome</keyword>
<dbReference type="SUPFAM" id="SSF49764">
    <property type="entry name" value="HSP20-like chaperones"/>
    <property type="match status" value="1"/>
</dbReference>
<evidence type="ECO:0000259" key="4">
    <source>
        <dbReference type="PROSITE" id="PS01031"/>
    </source>
</evidence>